<dbReference type="InterPro" id="IPR032466">
    <property type="entry name" value="Metal_Hydrolase"/>
</dbReference>
<dbReference type="InterPro" id="IPR008257">
    <property type="entry name" value="Pept_M19"/>
</dbReference>
<dbReference type="GO" id="GO:0070573">
    <property type="term" value="F:metallodipeptidase activity"/>
    <property type="evidence" value="ECO:0007669"/>
    <property type="project" value="InterPro"/>
</dbReference>
<sequence length="339" mass="38174">MQWIDMHCDTLSEIRKGNVQSLRHNSLCVDLDRLKRAGAQAQFFACFVNAADYISPAEGRGTEKKPGEIYGSEVWDRAYAEVIEMADSALREEEGDFHIIRGAEDLLPEKTGEFIGGILTVEEGGVLNGKTERLDELYKKGVRLLTLTWNYENCLGSPNSRERTVMDRGLKRFGMEVVERMNDLGIMIDVSHLSDGGFRDCIRHSRVPVVASHSNARSLCPHPRNLSDEMLRAIGEKGGTVGVNFYSAFLRETDGGENRADAEDIVRHVRWMMNQAGEDAVALGTDFDGFARADLPKGIQDVRDMEKVWETMRRAGITPRQIDKIASGNIRRVIREIWR</sequence>
<accession>A0A9D2K3N9</accession>
<dbReference type="Proteomes" id="UP000824116">
    <property type="component" value="Unassembled WGS sequence"/>
</dbReference>
<dbReference type="Gene3D" id="3.20.20.140">
    <property type="entry name" value="Metal-dependent hydrolases"/>
    <property type="match status" value="1"/>
</dbReference>
<dbReference type="AlphaFoldDB" id="A0A9D2K3N9"/>
<protein>
    <submittedName>
        <fullName evidence="1">Dipeptidase</fullName>
    </submittedName>
</protein>
<dbReference type="SUPFAM" id="SSF51556">
    <property type="entry name" value="Metallo-dependent hydrolases"/>
    <property type="match status" value="1"/>
</dbReference>
<organism evidence="1 2">
    <name type="scientific">Candidatus Mediterraneibacter stercoravium</name>
    <dbReference type="NCBI Taxonomy" id="2838685"/>
    <lineage>
        <taxon>Bacteria</taxon>
        <taxon>Bacillati</taxon>
        <taxon>Bacillota</taxon>
        <taxon>Clostridia</taxon>
        <taxon>Lachnospirales</taxon>
        <taxon>Lachnospiraceae</taxon>
        <taxon>Mediterraneibacter</taxon>
    </lineage>
</organism>
<dbReference type="Pfam" id="PF01244">
    <property type="entry name" value="Peptidase_M19"/>
    <property type="match status" value="1"/>
</dbReference>
<reference evidence="1" key="2">
    <citation type="submission" date="2021-04" db="EMBL/GenBank/DDBJ databases">
        <authorList>
            <person name="Gilroy R."/>
        </authorList>
    </citation>
    <scope>NUCLEOTIDE SEQUENCE</scope>
    <source>
        <strain evidence="1">CHK196-3914</strain>
    </source>
</reference>
<evidence type="ECO:0000313" key="1">
    <source>
        <dbReference type="EMBL" id="HIZ75954.1"/>
    </source>
</evidence>
<dbReference type="PROSITE" id="PS51365">
    <property type="entry name" value="RENAL_DIPEPTIDASE_2"/>
    <property type="match status" value="1"/>
</dbReference>
<dbReference type="GO" id="GO:0006508">
    <property type="term" value="P:proteolysis"/>
    <property type="evidence" value="ECO:0007669"/>
    <property type="project" value="InterPro"/>
</dbReference>
<name>A0A9D2K3N9_9FIRM</name>
<gene>
    <name evidence="1" type="ORF">H9723_12050</name>
</gene>
<comment type="caution">
    <text evidence="1">The sequence shown here is derived from an EMBL/GenBank/DDBJ whole genome shotgun (WGS) entry which is preliminary data.</text>
</comment>
<evidence type="ECO:0000313" key="2">
    <source>
        <dbReference type="Proteomes" id="UP000824116"/>
    </source>
</evidence>
<dbReference type="EMBL" id="DXAY01000274">
    <property type="protein sequence ID" value="HIZ75954.1"/>
    <property type="molecule type" value="Genomic_DNA"/>
</dbReference>
<proteinExistence type="predicted"/>
<dbReference type="PANTHER" id="PTHR10443:SF12">
    <property type="entry name" value="DIPEPTIDASE"/>
    <property type="match status" value="1"/>
</dbReference>
<dbReference type="PANTHER" id="PTHR10443">
    <property type="entry name" value="MICROSOMAL DIPEPTIDASE"/>
    <property type="match status" value="1"/>
</dbReference>
<dbReference type="CDD" id="cd01301">
    <property type="entry name" value="rDP_like"/>
    <property type="match status" value="1"/>
</dbReference>
<reference evidence="1" key="1">
    <citation type="journal article" date="2021" name="PeerJ">
        <title>Extensive microbial diversity within the chicken gut microbiome revealed by metagenomics and culture.</title>
        <authorList>
            <person name="Gilroy R."/>
            <person name="Ravi A."/>
            <person name="Getino M."/>
            <person name="Pursley I."/>
            <person name="Horton D.L."/>
            <person name="Alikhan N.F."/>
            <person name="Baker D."/>
            <person name="Gharbi K."/>
            <person name="Hall N."/>
            <person name="Watson M."/>
            <person name="Adriaenssens E.M."/>
            <person name="Foster-Nyarko E."/>
            <person name="Jarju S."/>
            <person name="Secka A."/>
            <person name="Antonio M."/>
            <person name="Oren A."/>
            <person name="Chaudhuri R.R."/>
            <person name="La Ragione R."/>
            <person name="Hildebrand F."/>
            <person name="Pallen M.J."/>
        </authorList>
    </citation>
    <scope>NUCLEOTIDE SEQUENCE</scope>
    <source>
        <strain evidence="1">CHK196-3914</strain>
    </source>
</reference>